<dbReference type="PANTHER" id="PTHR12504:SF0">
    <property type="entry name" value="MITOCHONDRIAL IMPORT RECEPTOR SUBUNIT TOM22 HOMOLOG"/>
    <property type="match status" value="1"/>
</dbReference>
<evidence type="ECO:0000256" key="2">
    <source>
        <dbReference type="ARBA" id="ARBA00009874"/>
    </source>
</evidence>
<dbReference type="AlphaFoldDB" id="A0A8W8M1W9"/>
<evidence type="ECO:0000256" key="11">
    <source>
        <dbReference type="ARBA" id="ARBA00023136"/>
    </source>
</evidence>
<keyword evidence="7" id="KW-0653">Protein transport</keyword>
<dbReference type="InterPro" id="IPR005683">
    <property type="entry name" value="Tom22"/>
</dbReference>
<evidence type="ECO:0000256" key="3">
    <source>
        <dbReference type="ARBA" id="ARBA00016229"/>
    </source>
</evidence>
<evidence type="ECO:0000256" key="5">
    <source>
        <dbReference type="ARBA" id="ARBA00022692"/>
    </source>
</evidence>
<dbReference type="GO" id="GO:0006886">
    <property type="term" value="P:intracellular protein transport"/>
    <property type="evidence" value="ECO:0007669"/>
    <property type="project" value="InterPro"/>
</dbReference>
<evidence type="ECO:0000313" key="15">
    <source>
        <dbReference type="EnsemblMetazoa" id="G3119.5:cds"/>
    </source>
</evidence>
<evidence type="ECO:0000313" key="16">
    <source>
        <dbReference type="Proteomes" id="UP000005408"/>
    </source>
</evidence>
<dbReference type="CDD" id="cd22884">
    <property type="entry name" value="TOM22"/>
    <property type="match status" value="2"/>
</dbReference>
<reference evidence="15" key="1">
    <citation type="submission" date="2022-08" db="UniProtKB">
        <authorList>
            <consortium name="EnsemblMetazoa"/>
        </authorList>
    </citation>
    <scope>IDENTIFICATION</scope>
    <source>
        <strain evidence="15">05x7-T-G4-1.051#20</strain>
    </source>
</reference>
<dbReference type="EnsemblMetazoa" id="G3119.5">
    <property type="protein sequence ID" value="G3119.5:cds"/>
    <property type="gene ID" value="G3119"/>
</dbReference>
<evidence type="ECO:0000256" key="9">
    <source>
        <dbReference type="ARBA" id="ARBA00023010"/>
    </source>
</evidence>
<sequence>MELTGDKLKELTNAIEDEEDDDEELDETLVERLIGLTEMFPDSVRNAVCSAGSFSWKAMQWSFSFSKSAMWVAVSAGTILVLPVMFENERAQMLDQQKQQEKQILLGPHSAMSGPGWCLRNVAPGMDPTTHQGTPLLLVCNPDNGTYRDKLKELTNAIEDEEDDDEELDETLVERLIGLTEMFPDSVHNAVCSAGSFSWKAMQWSFSFSKSAMWVAVSAGTILVLPVMFENERAQMLDQQKQQEKQILLGPHSAMSGPGMVPPGMLPPGMVPPPPSMAPPPPASS</sequence>
<keyword evidence="12" id="KW-0675">Receptor</keyword>
<evidence type="ECO:0000256" key="4">
    <source>
        <dbReference type="ARBA" id="ARBA00022448"/>
    </source>
</evidence>
<evidence type="ECO:0000256" key="8">
    <source>
        <dbReference type="ARBA" id="ARBA00022989"/>
    </source>
</evidence>
<evidence type="ECO:0000256" key="6">
    <source>
        <dbReference type="ARBA" id="ARBA00022787"/>
    </source>
</evidence>
<feature type="coiled-coil region" evidence="13">
    <location>
        <begin position="1"/>
        <end position="28"/>
    </location>
</feature>
<feature type="region of interest" description="Disordered" evidence="14">
    <location>
        <begin position="251"/>
        <end position="285"/>
    </location>
</feature>
<dbReference type="Pfam" id="PF04281">
    <property type="entry name" value="Tom22"/>
    <property type="match status" value="2"/>
</dbReference>
<keyword evidence="10" id="KW-0496">Mitochondrion</keyword>
<keyword evidence="16" id="KW-1185">Reference proteome</keyword>
<keyword evidence="9" id="KW-0811">Translocation</keyword>
<evidence type="ECO:0000256" key="10">
    <source>
        <dbReference type="ARBA" id="ARBA00023128"/>
    </source>
</evidence>
<protein>
    <recommendedName>
        <fullName evidence="3">Mitochondrial import receptor subunit TOM22 homolog</fullName>
    </recommendedName>
</protein>
<keyword evidence="5" id="KW-0812">Transmembrane</keyword>
<evidence type="ECO:0000256" key="14">
    <source>
        <dbReference type="SAM" id="MobiDB-lite"/>
    </source>
</evidence>
<evidence type="ECO:0000256" key="12">
    <source>
        <dbReference type="ARBA" id="ARBA00023170"/>
    </source>
</evidence>
<name>A0A8W8M1W9_MAGGI</name>
<dbReference type="Proteomes" id="UP000005408">
    <property type="component" value="Unassembled WGS sequence"/>
</dbReference>
<evidence type="ECO:0000256" key="1">
    <source>
        <dbReference type="ARBA" id="ARBA00004572"/>
    </source>
</evidence>
<feature type="coiled-coil region" evidence="13">
    <location>
        <begin position="144"/>
        <end position="171"/>
    </location>
</feature>
<dbReference type="GO" id="GO:0005741">
    <property type="term" value="C:mitochondrial outer membrane"/>
    <property type="evidence" value="ECO:0007669"/>
    <property type="project" value="UniProtKB-SubCell"/>
</dbReference>
<dbReference type="PANTHER" id="PTHR12504">
    <property type="entry name" value="MITOCHONDRIAL IMPORT RECEPTOR SUBUNIT TOM22"/>
    <property type="match status" value="1"/>
</dbReference>
<evidence type="ECO:0000256" key="13">
    <source>
        <dbReference type="SAM" id="Coils"/>
    </source>
</evidence>
<comment type="subcellular location">
    <subcellularLocation>
        <location evidence="1">Mitochondrion outer membrane</location>
        <topology evidence="1">Single-pass membrane protein</topology>
    </subcellularLocation>
</comment>
<keyword evidence="4" id="KW-0813">Transport</keyword>
<organism evidence="15 16">
    <name type="scientific">Magallana gigas</name>
    <name type="common">Pacific oyster</name>
    <name type="synonym">Crassostrea gigas</name>
    <dbReference type="NCBI Taxonomy" id="29159"/>
    <lineage>
        <taxon>Eukaryota</taxon>
        <taxon>Metazoa</taxon>
        <taxon>Spiralia</taxon>
        <taxon>Lophotrochozoa</taxon>
        <taxon>Mollusca</taxon>
        <taxon>Bivalvia</taxon>
        <taxon>Autobranchia</taxon>
        <taxon>Pteriomorphia</taxon>
        <taxon>Ostreida</taxon>
        <taxon>Ostreoidea</taxon>
        <taxon>Ostreidae</taxon>
        <taxon>Magallana</taxon>
    </lineage>
</organism>
<keyword evidence="8" id="KW-1133">Transmembrane helix</keyword>
<keyword evidence="13" id="KW-0175">Coiled coil</keyword>
<evidence type="ECO:0000256" key="7">
    <source>
        <dbReference type="ARBA" id="ARBA00022927"/>
    </source>
</evidence>
<comment type="similarity">
    <text evidence="2">Belongs to the Tom22 family.</text>
</comment>
<keyword evidence="6" id="KW-1000">Mitochondrion outer membrane</keyword>
<proteinExistence type="inferred from homology"/>
<feature type="compositionally biased region" description="Pro residues" evidence="14">
    <location>
        <begin position="260"/>
        <end position="285"/>
    </location>
</feature>
<keyword evidence="11" id="KW-0472">Membrane</keyword>
<accession>A0A8W8M1W9</accession>